<gene>
    <name evidence="2" type="ORF">METZ01_LOCUS494295</name>
</gene>
<dbReference type="GO" id="GO:0046168">
    <property type="term" value="P:glycerol-3-phosphate catabolic process"/>
    <property type="evidence" value="ECO:0007669"/>
    <property type="project" value="InterPro"/>
</dbReference>
<dbReference type="InterPro" id="IPR006168">
    <property type="entry name" value="G3P_DH_NAD-dep"/>
</dbReference>
<dbReference type="GO" id="GO:0016616">
    <property type="term" value="F:oxidoreductase activity, acting on the CH-OH group of donors, NAD or NADP as acceptor"/>
    <property type="evidence" value="ECO:0007669"/>
    <property type="project" value="InterPro"/>
</dbReference>
<feature type="domain" description="Glycerol-3-phosphate dehydrogenase NAD-dependent N-terminal" evidence="1">
    <location>
        <begin position="2"/>
        <end position="91"/>
    </location>
</feature>
<organism evidence="2">
    <name type="scientific">marine metagenome</name>
    <dbReference type="NCBI Taxonomy" id="408172"/>
    <lineage>
        <taxon>unclassified sequences</taxon>
        <taxon>metagenomes</taxon>
        <taxon>ecological metagenomes</taxon>
    </lineage>
</organism>
<protein>
    <recommendedName>
        <fullName evidence="1">Glycerol-3-phosphate dehydrogenase NAD-dependent N-terminal domain-containing protein</fullName>
    </recommendedName>
</protein>
<dbReference type="Gene3D" id="3.40.50.720">
    <property type="entry name" value="NAD(P)-binding Rossmann-like Domain"/>
    <property type="match status" value="1"/>
</dbReference>
<dbReference type="GO" id="GO:0051287">
    <property type="term" value="F:NAD binding"/>
    <property type="evidence" value="ECO:0007669"/>
    <property type="project" value="InterPro"/>
</dbReference>
<accession>A0A383DAS9</accession>
<dbReference type="InterPro" id="IPR011128">
    <property type="entry name" value="G3P_DH_NAD-dep_N"/>
</dbReference>
<evidence type="ECO:0000259" key="1">
    <source>
        <dbReference type="Pfam" id="PF01210"/>
    </source>
</evidence>
<dbReference type="AlphaFoldDB" id="A0A383DAS9"/>
<dbReference type="InterPro" id="IPR036291">
    <property type="entry name" value="NAD(P)-bd_dom_sf"/>
</dbReference>
<dbReference type="PRINTS" id="PR00077">
    <property type="entry name" value="GPDHDRGNASE"/>
</dbReference>
<dbReference type="EMBL" id="UINC01215653">
    <property type="protein sequence ID" value="SVE41441.1"/>
    <property type="molecule type" value="Genomic_DNA"/>
</dbReference>
<dbReference type="Pfam" id="PF01210">
    <property type="entry name" value="NAD_Gly3P_dh_N"/>
    <property type="match status" value="1"/>
</dbReference>
<reference evidence="2" key="1">
    <citation type="submission" date="2018-05" db="EMBL/GenBank/DDBJ databases">
        <authorList>
            <person name="Lanie J.A."/>
            <person name="Ng W.-L."/>
            <person name="Kazmierczak K.M."/>
            <person name="Andrzejewski T.M."/>
            <person name="Davidsen T.M."/>
            <person name="Wayne K.J."/>
            <person name="Tettelin H."/>
            <person name="Glass J.I."/>
            <person name="Rusch D."/>
            <person name="Podicherti R."/>
            <person name="Tsui H.-C.T."/>
            <person name="Winkler M.E."/>
        </authorList>
    </citation>
    <scope>NUCLEOTIDE SEQUENCE</scope>
</reference>
<proteinExistence type="predicted"/>
<name>A0A383DAS9_9ZZZZ</name>
<evidence type="ECO:0000313" key="2">
    <source>
        <dbReference type="EMBL" id="SVE41441.1"/>
    </source>
</evidence>
<dbReference type="SUPFAM" id="SSF51735">
    <property type="entry name" value="NAD(P)-binding Rossmann-fold domains"/>
    <property type="match status" value="1"/>
</dbReference>
<sequence>MKIGVIGAGTWGTALSQVLAENGNDVSLWHHRESTANNIHISRQHINLPSHPLHDSIAITSQLSDLPINAPILIAVPTHSFHSVLPDLQALNPSMVI</sequence>
<feature type="non-terminal residue" evidence="2">
    <location>
        <position position="97"/>
    </location>
</feature>